<evidence type="ECO:0000313" key="6">
    <source>
        <dbReference type="EMBL" id="PQO37526.1"/>
    </source>
</evidence>
<evidence type="ECO:0000256" key="1">
    <source>
        <dbReference type="ARBA" id="ARBA00004389"/>
    </source>
</evidence>
<protein>
    <recommendedName>
        <fullName evidence="8">Oligosaccharide biosynthesis protein Alg14</fullName>
    </recommendedName>
</protein>
<dbReference type="Gene3D" id="3.40.50.2000">
    <property type="entry name" value="Glycogen Phosphorylase B"/>
    <property type="match status" value="1"/>
</dbReference>
<evidence type="ECO:0000313" key="7">
    <source>
        <dbReference type="Proteomes" id="UP000238322"/>
    </source>
</evidence>
<dbReference type="PANTHER" id="PTHR12154">
    <property type="entry name" value="GLYCOSYL TRANSFERASE-RELATED"/>
    <property type="match status" value="1"/>
</dbReference>
<sequence length="153" mass="17208">METESKKKRVLAISSRGGHWIELIRLKEAFADQDVTYVTTVPEYQDMVIGANFRVVTEATRDNKLRLIRMFFQIFWIMLWVRPDAVVTTGAAPGVAAVWLGRRFGARTLFVDSVAACEEISLSGKLALPHSDAFLTQWQHLASGRVEFHGANV</sequence>
<keyword evidence="4" id="KW-1133">Transmembrane helix</keyword>
<accession>A0A2S8FZA9</accession>
<reference evidence="6 7" key="1">
    <citation type="submission" date="2018-02" db="EMBL/GenBank/DDBJ databases">
        <title>Comparative genomes isolates from brazilian mangrove.</title>
        <authorList>
            <person name="Araujo J.E."/>
            <person name="Taketani R.G."/>
            <person name="Silva M.C.P."/>
            <person name="Loureco M.V."/>
            <person name="Andreote F.D."/>
        </authorList>
    </citation>
    <scope>NUCLEOTIDE SEQUENCE [LARGE SCALE GENOMIC DNA]</scope>
    <source>
        <strain evidence="6 7">Hex-1 MGV</strain>
    </source>
</reference>
<proteinExistence type="predicted"/>
<evidence type="ECO:0000256" key="4">
    <source>
        <dbReference type="ARBA" id="ARBA00022989"/>
    </source>
</evidence>
<evidence type="ECO:0008006" key="8">
    <source>
        <dbReference type="Google" id="ProtNLM"/>
    </source>
</evidence>
<evidence type="ECO:0000256" key="3">
    <source>
        <dbReference type="ARBA" id="ARBA00022824"/>
    </source>
</evidence>
<comment type="subcellular location">
    <subcellularLocation>
        <location evidence="1">Endoplasmic reticulum membrane</location>
        <topology evidence="1">Single-pass membrane protein</topology>
    </subcellularLocation>
</comment>
<dbReference type="InterPro" id="IPR013969">
    <property type="entry name" value="Oligosacch_biosynth_Alg14"/>
</dbReference>
<dbReference type="GO" id="GO:0006488">
    <property type="term" value="P:dolichol-linked oligosaccharide biosynthetic process"/>
    <property type="evidence" value="ECO:0007669"/>
    <property type="project" value="InterPro"/>
</dbReference>
<evidence type="ECO:0000256" key="2">
    <source>
        <dbReference type="ARBA" id="ARBA00022692"/>
    </source>
</evidence>
<organism evidence="6 7">
    <name type="scientific">Blastopirellula marina</name>
    <dbReference type="NCBI Taxonomy" id="124"/>
    <lineage>
        <taxon>Bacteria</taxon>
        <taxon>Pseudomonadati</taxon>
        <taxon>Planctomycetota</taxon>
        <taxon>Planctomycetia</taxon>
        <taxon>Pirellulales</taxon>
        <taxon>Pirellulaceae</taxon>
        <taxon>Blastopirellula</taxon>
    </lineage>
</organism>
<dbReference type="GO" id="GO:0004577">
    <property type="term" value="F:N-acetylglucosaminyldiphosphodolichol N-acetylglucosaminyltransferase activity"/>
    <property type="evidence" value="ECO:0007669"/>
    <property type="project" value="TreeGrafter"/>
</dbReference>
<dbReference type="Proteomes" id="UP000238322">
    <property type="component" value="Unassembled WGS sequence"/>
</dbReference>
<keyword evidence="5" id="KW-0472">Membrane</keyword>
<evidence type="ECO:0000256" key="5">
    <source>
        <dbReference type="ARBA" id="ARBA00023136"/>
    </source>
</evidence>
<dbReference type="EMBL" id="PUHY01000005">
    <property type="protein sequence ID" value="PQO37526.1"/>
    <property type="molecule type" value="Genomic_DNA"/>
</dbReference>
<gene>
    <name evidence="6" type="ORF">C5Y83_06165</name>
</gene>
<dbReference type="Pfam" id="PF08660">
    <property type="entry name" value="Alg14"/>
    <property type="match status" value="1"/>
</dbReference>
<keyword evidence="2" id="KW-0812">Transmembrane</keyword>
<dbReference type="SUPFAM" id="SSF53756">
    <property type="entry name" value="UDP-Glycosyltransferase/glycogen phosphorylase"/>
    <property type="match status" value="1"/>
</dbReference>
<keyword evidence="3" id="KW-0256">Endoplasmic reticulum</keyword>
<name>A0A2S8FZA9_9BACT</name>
<dbReference type="AlphaFoldDB" id="A0A2S8FZA9"/>
<comment type="caution">
    <text evidence="6">The sequence shown here is derived from an EMBL/GenBank/DDBJ whole genome shotgun (WGS) entry which is preliminary data.</text>
</comment>
<dbReference type="PANTHER" id="PTHR12154:SF4">
    <property type="entry name" value="UDP-N-ACETYLGLUCOSAMINE TRANSFERASE SUBUNIT ALG14 HOMOLOG"/>
    <property type="match status" value="1"/>
</dbReference>